<sequence>MGIGSMKDDRSNEFGGRGGVQTSGYKLIIPDGLFVFGDVVPLLFMIEMMRRLKPNKIMGNGLLK</sequence>
<dbReference type="Proteomes" id="UP000184139">
    <property type="component" value="Unassembled WGS sequence"/>
</dbReference>
<gene>
    <name evidence="2" type="ORF">SAMN02745124_00393</name>
</gene>
<name>A0A1M5SJX0_9BACT</name>
<keyword evidence="1" id="KW-1133">Transmembrane helix</keyword>
<evidence type="ECO:0000256" key="1">
    <source>
        <dbReference type="SAM" id="Phobius"/>
    </source>
</evidence>
<proteinExistence type="predicted"/>
<accession>A0A1M5SJX0</accession>
<organism evidence="2 3">
    <name type="scientific">Desulfofustis glycolicus DSM 9705</name>
    <dbReference type="NCBI Taxonomy" id="1121409"/>
    <lineage>
        <taxon>Bacteria</taxon>
        <taxon>Pseudomonadati</taxon>
        <taxon>Thermodesulfobacteriota</taxon>
        <taxon>Desulfobulbia</taxon>
        <taxon>Desulfobulbales</taxon>
        <taxon>Desulfocapsaceae</taxon>
        <taxon>Desulfofustis</taxon>
    </lineage>
</organism>
<dbReference type="RefSeq" id="WP_073373125.1">
    <property type="nucleotide sequence ID" value="NZ_FQXS01000001.1"/>
</dbReference>
<protein>
    <submittedName>
        <fullName evidence="2">Uncharacterized protein</fullName>
    </submittedName>
</protein>
<feature type="transmembrane region" description="Helical" evidence="1">
    <location>
        <begin position="27"/>
        <end position="46"/>
    </location>
</feature>
<keyword evidence="1" id="KW-0812">Transmembrane</keyword>
<keyword evidence="1" id="KW-0472">Membrane</keyword>
<evidence type="ECO:0000313" key="3">
    <source>
        <dbReference type="Proteomes" id="UP000184139"/>
    </source>
</evidence>
<evidence type="ECO:0000313" key="2">
    <source>
        <dbReference type="EMBL" id="SHH38789.1"/>
    </source>
</evidence>
<keyword evidence="3" id="KW-1185">Reference proteome</keyword>
<dbReference type="EMBL" id="FQXS01000001">
    <property type="protein sequence ID" value="SHH38789.1"/>
    <property type="molecule type" value="Genomic_DNA"/>
</dbReference>
<reference evidence="2 3" key="1">
    <citation type="submission" date="2016-11" db="EMBL/GenBank/DDBJ databases">
        <authorList>
            <person name="Jaros S."/>
            <person name="Januszkiewicz K."/>
            <person name="Wedrychowicz H."/>
        </authorList>
    </citation>
    <scope>NUCLEOTIDE SEQUENCE [LARGE SCALE GENOMIC DNA]</scope>
    <source>
        <strain evidence="2 3">DSM 9705</strain>
    </source>
</reference>
<dbReference type="AlphaFoldDB" id="A0A1M5SJX0"/>